<reference evidence="1 2" key="1">
    <citation type="submission" date="2017-03" db="EMBL/GenBank/DDBJ databases">
        <title>The whole genome sequencing and assembly of Lysinibacillus sphaericus DSM 28T strain.</title>
        <authorList>
            <person name="Lee Y.-J."/>
            <person name="Yi H."/>
            <person name="Bahn Y.-S."/>
            <person name="Kim J.F."/>
            <person name="Lee D.-W."/>
        </authorList>
    </citation>
    <scope>NUCLEOTIDE SEQUENCE [LARGE SCALE GENOMIC DNA]</scope>
    <source>
        <strain evidence="1 2">DSM 28</strain>
    </source>
</reference>
<organism evidence="1 2">
    <name type="scientific">Lysinibacillus sphaericus</name>
    <name type="common">Bacillus sphaericus</name>
    <dbReference type="NCBI Taxonomy" id="1421"/>
    <lineage>
        <taxon>Bacteria</taxon>
        <taxon>Bacillati</taxon>
        <taxon>Bacillota</taxon>
        <taxon>Bacilli</taxon>
        <taxon>Bacillales</taxon>
        <taxon>Bacillaceae</taxon>
        <taxon>Lysinibacillus</taxon>
    </lineage>
</organism>
<evidence type="ECO:0000313" key="1">
    <source>
        <dbReference type="EMBL" id="AVK98847.1"/>
    </source>
</evidence>
<dbReference type="Pfam" id="PF05135">
    <property type="entry name" value="Phage_connect_1"/>
    <property type="match status" value="1"/>
</dbReference>
<dbReference type="Gene3D" id="1.10.246.150">
    <property type="match status" value="1"/>
</dbReference>
<proteinExistence type="predicted"/>
<dbReference type="Proteomes" id="UP000238825">
    <property type="component" value="Chromosome"/>
</dbReference>
<accession>A0A2S0K640</accession>
<sequence>MRALWMELTELKILIQMNQSDESNDTYLKLKLDEAIEWVQGACNQSFIVNGVLELPAVAKGVVAQYVAFELQGNAGIKSESIAGMSQSFDSADERNNTLVKKLSTAGLRKLRFKPFGGY</sequence>
<dbReference type="InterPro" id="IPR021146">
    <property type="entry name" value="Phage_gp6-like_head-tail"/>
</dbReference>
<evidence type="ECO:0008006" key="3">
    <source>
        <dbReference type="Google" id="ProtNLM"/>
    </source>
</evidence>
<gene>
    <name evidence="1" type="ORF">LS41612_22425</name>
</gene>
<name>A0A2S0K640_LYSSH</name>
<dbReference type="AlphaFoldDB" id="A0A2S0K640"/>
<dbReference type="InterPro" id="IPR053746">
    <property type="entry name" value="Viral_HT_Connector_Assembly"/>
</dbReference>
<evidence type="ECO:0000313" key="2">
    <source>
        <dbReference type="Proteomes" id="UP000238825"/>
    </source>
</evidence>
<dbReference type="EMBL" id="CP019980">
    <property type="protein sequence ID" value="AVK98847.1"/>
    <property type="molecule type" value="Genomic_DNA"/>
</dbReference>
<protein>
    <recommendedName>
        <fullName evidence="3">Phage gp6-like head-tail connector protein</fullName>
    </recommendedName>
</protein>